<dbReference type="SMART" id="SM00534">
    <property type="entry name" value="MUTSac"/>
    <property type="match status" value="1"/>
</dbReference>
<feature type="transmembrane region" description="Helical" evidence="4">
    <location>
        <begin position="6"/>
        <end position="23"/>
    </location>
</feature>
<name>A0A1X9YUJ3_9BACT</name>
<evidence type="ECO:0000256" key="4">
    <source>
        <dbReference type="SAM" id="Phobius"/>
    </source>
</evidence>
<reference evidence="7" key="1">
    <citation type="submission" date="2017-05" db="EMBL/GenBank/DDBJ databases">
        <authorList>
            <person name="Ray J."/>
            <person name="Price M."/>
            <person name="Deutschbauer A."/>
        </authorList>
    </citation>
    <scope>NUCLEOTIDE SEQUENCE [LARGE SCALE GENOMIC DNA]</scope>
    <source>
        <strain evidence="7">DSM 19842</strain>
    </source>
</reference>
<dbReference type="GO" id="GO:0030983">
    <property type="term" value="F:mismatched DNA binding"/>
    <property type="evidence" value="ECO:0007669"/>
    <property type="project" value="InterPro"/>
</dbReference>
<evidence type="ECO:0000313" key="7">
    <source>
        <dbReference type="Proteomes" id="UP000266292"/>
    </source>
</evidence>
<keyword evidence="7" id="KW-1185">Reference proteome</keyword>
<dbReference type="InterPro" id="IPR027417">
    <property type="entry name" value="P-loop_NTPase"/>
</dbReference>
<feature type="domain" description="DNA mismatch repair proteins mutS family" evidence="5">
    <location>
        <begin position="366"/>
        <end position="551"/>
    </location>
</feature>
<dbReference type="PANTHER" id="PTHR11361:SF152">
    <property type="entry name" value="DNA MISMATCH REPAIR PROTEIN"/>
    <property type="match status" value="1"/>
</dbReference>
<dbReference type="KEGG" id="pact:CA264_14390"/>
<dbReference type="STRING" id="709015.GCA_000472485_02919"/>
<dbReference type="GO" id="GO:0005524">
    <property type="term" value="F:ATP binding"/>
    <property type="evidence" value="ECO:0007669"/>
    <property type="project" value="UniProtKB-KW"/>
</dbReference>
<keyword evidence="4" id="KW-1133">Transmembrane helix</keyword>
<dbReference type="Gene3D" id="3.40.50.300">
    <property type="entry name" value="P-loop containing nucleotide triphosphate hydrolases"/>
    <property type="match status" value="1"/>
</dbReference>
<accession>A0A1X9YUJ3</accession>
<proteinExistence type="predicted"/>
<dbReference type="GO" id="GO:0006298">
    <property type="term" value="P:mismatch repair"/>
    <property type="evidence" value="ECO:0007669"/>
    <property type="project" value="InterPro"/>
</dbReference>
<dbReference type="Proteomes" id="UP000266292">
    <property type="component" value="Chromosome"/>
</dbReference>
<keyword evidence="1" id="KW-0547">Nucleotide-binding</keyword>
<evidence type="ECO:0000313" key="6">
    <source>
        <dbReference type="EMBL" id="ARS36523.1"/>
    </source>
</evidence>
<evidence type="ECO:0000256" key="2">
    <source>
        <dbReference type="ARBA" id="ARBA00022840"/>
    </source>
</evidence>
<keyword evidence="2" id="KW-0067">ATP-binding</keyword>
<dbReference type="OrthoDB" id="9802448at2"/>
<feature type="transmembrane region" description="Helical" evidence="4">
    <location>
        <begin position="169"/>
        <end position="199"/>
    </location>
</feature>
<keyword evidence="3" id="KW-0238">DNA-binding</keyword>
<dbReference type="InterPro" id="IPR000432">
    <property type="entry name" value="DNA_mismatch_repair_MutS_C"/>
</dbReference>
<dbReference type="Pfam" id="PF00488">
    <property type="entry name" value="MutS_V"/>
    <property type="match status" value="1"/>
</dbReference>
<sequence length="556" mass="63258">MYMSFLWILLPALALLSLLAFFLRYRGKAKKQQAEQEISAGWAKPKEGQYFNFHLIGRYFKNRTRLGAGYFQIISHQISEDLYLDEVFKYIDRTTSRIGQQYLYYKLRAVDSDIEKLKRFDRLVKAFLQHDAQRTQCQLLLKPLEKGDSYYFEEMLHGEPVQAPKWLPLVYVLSFAVLALAVLAFAFPGLLLFLLPLFIVNLLVHYWNKENINYYLIALSEFDKAYTAAGKLQEQTIVKEHGASSDFLQALTPLKKKMRWVNFSSQFESDSTSIFYALFELLKIAFNLEILFFFSLTRSIKAKAAPLNELFVFIGQLDAAISTASLRAGLPVCCTPTFCPPKQLNVSGLRHPLLKDCIPNDLRLSRKSLLLTGSNMSGKTTFIRAVGLNMLLAQTLYCCTAERFEAPFSKIHTSINITDDLLSEKSYYFEEVTTIKAFLECSQQTEPALFILDEIFKGTNTVERIAGGKAILSYLAKGNHLVLVSTHDTELTALLTEEFALHHFSESVQGTALLFDHKIKPGPLTTRNAIKILEMSHYPEEIIAEANRVIGAMERG</sequence>
<evidence type="ECO:0000259" key="5">
    <source>
        <dbReference type="SMART" id="SM00534"/>
    </source>
</evidence>
<dbReference type="GO" id="GO:0140664">
    <property type="term" value="F:ATP-dependent DNA damage sensor activity"/>
    <property type="evidence" value="ECO:0007669"/>
    <property type="project" value="InterPro"/>
</dbReference>
<dbReference type="InterPro" id="IPR045076">
    <property type="entry name" value="MutS"/>
</dbReference>
<keyword evidence="4" id="KW-0812">Transmembrane</keyword>
<evidence type="ECO:0000256" key="3">
    <source>
        <dbReference type="ARBA" id="ARBA00023125"/>
    </source>
</evidence>
<evidence type="ECO:0000256" key="1">
    <source>
        <dbReference type="ARBA" id="ARBA00022741"/>
    </source>
</evidence>
<gene>
    <name evidence="6" type="ORF">CA264_14390</name>
</gene>
<dbReference type="GO" id="GO:0005829">
    <property type="term" value="C:cytosol"/>
    <property type="evidence" value="ECO:0007669"/>
    <property type="project" value="TreeGrafter"/>
</dbReference>
<protein>
    <recommendedName>
        <fullName evidence="5">DNA mismatch repair proteins mutS family domain-containing protein</fullName>
    </recommendedName>
</protein>
<dbReference type="EMBL" id="CP021235">
    <property type="protein sequence ID" value="ARS36523.1"/>
    <property type="molecule type" value="Genomic_DNA"/>
</dbReference>
<organism evidence="6 7">
    <name type="scientific">Pontibacter actiniarum</name>
    <dbReference type="NCBI Taxonomy" id="323450"/>
    <lineage>
        <taxon>Bacteria</taxon>
        <taxon>Pseudomonadati</taxon>
        <taxon>Bacteroidota</taxon>
        <taxon>Cytophagia</taxon>
        <taxon>Cytophagales</taxon>
        <taxon>Hymenobacteraceae</taxon>
        <taxon>Pontibacter</taxon>
    </lineage>
</organism>
<keyword evidence="4" id="KW-0472">Membrane</keyword>
<dbReference type="PANTHER" id="PTHR11361">
    <property type="entry name" value="DNA MISMATCH REPAIR PROTEIN MUTS FAMILY MEMBER"/>
    <property type="match status" value="1"/>
</dbReference>
<dbReference type="SUPFAM" id="SSF52540">
    <property type="entry name" value="P-loop containing nucleoside triphosphate hydrolases"/>
    <property type="match status" value="1"/>
</dbReference>
<dbReference type="AlphaFoldDB" id="A0A1X9YUJ3"/>